<keyword evidence="1" id="KW-0472">Membrane</keyword>
<feature type="transmembrane region" description="Helical" evidence="1">
    <location>
        <begin position="14"/>
        <end position="31"/>
    </location>
</feature>
<reference evidence="2" key="1">
    <citation type="journal article" date="2020" name="Nature">
        <title>Giant virus diversity and host interactions through global metagenomics.</title>
        <authorList>
            <person name="Schulz F."/>
            <person name="Roux S."/>
            <person name="Paez-Espino D."/>
            <person name="Jungbluth S."/>
            <person name="Walsh D.A."/>
            <person name="Denef V.J."/>
            <person name="McMahon K.D."/>
            <person name="Konstantinidis K.T."/>
            <person name="Eloe-Fadrosh E.A."/>
            <person name="Kyrpides N.C."/>
            <person name="Woyke T."/>
        </authorList>
    </citation>
    <scope>NUCLEOTIDE SEQUENCE</scope>
    <source>
        <strain evidence="2">GVMAG-M-3300009161-52</strain>
    </source>
</reference>
<evidence type="ECO:0000256" key="1">
    <source>
        <dbReference type="SAM" id="Phobius"/>
    </source>
</evidence>
<organism evidence="2">
    <name type="scientific">viral metagenome</name>
    <dbReference type="NCBI Taxonomy" id="1070528"/>
    <lineage>
        <taxon>unclassified sequences</taxon>
        <taxon>metagenomes</taxon>
        <taxon>organismal metagenomes</taxon>
    </lineage>
</organism>
<proteinExistence type="predicted"/>
<evidence type="ECO:0000313" key="2">
    <source>
        <dbReference type="EMBL" id="QHT34137.1"/>
    </source>
</evidence>
<sequence>MFQSMDSRELCKRVVKYVLQGLVIAVSALLLPKPKIDFEAIIALGLVAAATFAIIDTLMPSLNFPVQLGAGFGIGANLVGFPGGR</sequence>
<accession>A0A6C0EYC4</accession>
<dbReference type="EMBL" id="MN738987">
    <property type="protein sequence ID" value="QHT34137.1"/>
    <property type="molecule type" value="Genomic_DNA"/>
</dbReference>
<keyword evidence="1" id="KW-0812">Transmembrane</keyword>
<protein>
    <submittedName>
        <fullName evidence="2">Uncharacterized protein</fullName>
    </submittedName>
</protein>
<keyword evidence="1" id="KW-1133">Transmembrane helix</keyword>
<feature type="transmembrane region" description="Helical" evidence="1">
    <location>
        <begin position="38"/>
        <end position="55"/>
    </location>
</feature>
<dbReference type="AlphaFoldDB" id="A0A6C0EYC4"/>
<name>A0A6C0EYC4_9ZZZZ</name>